<dbReference type="GO" id="GO:0032264">
    <property type="term" value="P:IMP salvage"/>
    <property type="evidence" value="ECO:0007669"/>
    <property type="project" value="InterPro"/>
</dbReference>
<comment type="similarity">
    <text evidence="1">Belongs to the metallo-dependent hydrolases superfamily. Adenosine and AMP deaminases family.</text>
</comment>
<dbReference type="Gene3D" id="3.20.20.140">
    <property type="entry name" value="Metal-dependent hydrolases"/>
    <property type="match status" value="1"/>
</dbReference>
<dbReference type="InterPro" id="IPR006329">
    <property type="entry name" value="AMPD"/>
</dbReference>
<dbReference type="Proteomes" id="UP000663881">
    <property type="component" value="Unassembled WGS sequence"/>
</dbReference>
<name>A0A820JHZ5_9BILA</name>
<dbReference type="SUPFAM" id="SSF51556">
    <property type="entry name" value="Metallo-dependent hydrolases"/>
    <property type="match status" value="1"/>
</dbReference>
<gene>
    <name evidence="2" type="ORF">OKA104_LOCUS47555</name>
</gene>
<dbReference type="PANTHER" id="PTHR11359:SF0">
    <property type="entry name" value="AMP DEAMINASE"/>
    <property type="match status" value="1"/>
</dbReference>
<evidence type="ECO:0008006" key="4">
    <source>
        <dbReference type="Google" id="ProtNLM"/>
    </source>
</evidence>
<dbReference type="Pfam" id="PF19326">
    <property type="entry name" value="AMP_deaminase"/>
    <property type="match status" value="1"/>
</dbReference>
<dbReference type="GO" id="GO:0005829">
    <property type="term" value="C:cytosol"/>
    <property type="evidence" value="ECO:0007669"/>
    <property type="project" value="TreeGrafter"/>
</dbReference>
<dbReference type="EMBL" id="CAJOAY010019057">
    <property type="protein sequence ID" value="CAF4326924.1"/>
    <property type="molecule type" value="Genomic_DNA"/>
</dbReference>
<dbReference type="GO" id="GO:0046033">
    <property type="term" value="P:AMP metabolic process"/>
    <property type="evidence" value="ECO:0007669"/>
    <property type="project" value="TreeGrafter"/>
</dbReference>
<dbReference type="AlphaFoldDB" id="A0A820JHZ5"/>
<sequence>MVQIPRLYDVYHANGITKNFQEFLTNLFKPLFDATIDPNSHPDLFRFMHHLTGFDSVDDETKPERPIITADMPYPLEWTQKDNPPYVYYLFYMYANILTLNQLRRARGLNTYQFRPHCGEAGAVTHLVTAYMVAENISHGLLLRKSPVLQYLFYLCQIGIAMSPLSNNSLFINYNRNPMLEYFERGLCVS</sequence>
<proteinExistence type="inferred from homology"/>
<dbReference type="InterPro" id="IPR032466">
    <property type="entry name" value="Metal_Hydrolase"/>
</dbReference>
<dbReference type="GO" id="GO:0003876">
    <property type="term" value="F:AMP deaminase activity"/>
    <property type="evidence" value="ECO:0007669"/>
    <property type="project" value="InterPro"/>
</dbReference>
<dbReference type="PANTHER" id="PTHR11359">
    <property type="entry name" value="AMP DEAMINASE"/>
    <property type="match status" value="1"/>
</dbReference>
<evidence type="ECO:0000313" key="2">
    <source>
        <dbReference type="EMBL" id="CAF4326924.1"/>
    </source>
</evidence>
<comment type="caution">
    <text evidence="2">The sequence shown here is derived from an EMBL/GenBank/DDBJ whole genome shotgun (WGS) entry which is preliminary data.</text>
</comment>
<evidence type="ECO:0000256" key="1">
    <source>
        <dbReference type="ARBA" id="ARBA00006676"/>
    </source>
</evidence>
<evidence type="ECO:0000313" key="3">
    <source>
        <dbReference type="Proteomes" id="UP000663881"/>
    </source>
</evidence>
<protein>
    <recommendedName>
        <fullName evidence="4">AMP deaminase</fullName>
    </recommendedName>
</protein>
<accession>A0A820JHZ5</accession>
<reference evidence="2" key="1">
    <citation type="submission" date="2021-02" db="EMBL/GenBank/DDBJ databases">
        <authorList>
            <person name="Nowell W R."/>
        </authorList>
    </citation>
    <scope>NUCLEOTIDE SEQUENCE</scope>
</reference>
<feature type="non-terminal residue" evidence="2">
    <location>
        <position position="1"/>
    </location>
</feature>
<organism evidence="2 3">
    <name type="scientific">Adineta steineri</name>
    <dbReference type="NCBI Taxonomy" id="433720"/>
    <lineage>
        <taxon>Eukaryota</taxon>
        <taxon>Metazoa</taxon>
        <taxon>Spiralia</taxon>
        <taxon>Gnathifera</taxon>
        <taxon>Rotifera</taxon>
        <taxon>Eurotatoria</taxon>
        <taxon>Bdelloidea</taxon>
        <taxon>Adinetida</taxon>
        <taxon>Adinetidae</taxon>
        <taxon>Adineta</taxon>
    </lineage>
</organism>